<evidence type="ECO:0000256" key="4">
    <source>
        <dbReference type="ARBA" id="ARBA00022692"/>
    </source>
</evidence>
<dbReference type="GO" id="GO:0005886">
    <property type="term" value="C:plasma membrane"/>
    <property type="evidence" value="ECO:0007669"/>
    <property type="project" value="UniProtKB-SubCell"/>
</dbReference>
<dbReference type="EMBL" id="AEUV02000002">
    <property type="protein sequence ID" value="EHI73727.1"/>
    <property type="molecule type" value="Genomic_DNA"/>
</dbReference>
<evidence type="ECO:0000313" key="10">
    <source>
        <dbReference type="Proteomes" id="UP000004322"/>
    </source>
</evidence>
<dbReference type="InterPro" id="IPR007227">
    <property type="entry name" value="Cell_shape_determining_MreD"/>
</dbReference>
<comment type="similarity">
    <text evidence="2">Belongs to the MreD family.</text>
</comment>
<dbReference type="OrthoDB" id="2148512at2"/>
<reference evidence="9" key="1">
    <citation type="submission" date="2011-07" db="EMBL/GenBank/DDBJ databases">
        <authorList>
            <person name="Stanhope M.J."/>
            <person name="Durkin A.S."/>
            <person name="Hostetler J."/>
            <person name="Kim M."/>
            <person name="Radune D."/>
            <person name="Singh I."/>
            <person name="Town C.D."/>
        </authorList>
    </citation>
    <scope>NUCLEOTIDE SEQUENCE [LARGE SCALE GENOMIC DNA]</scope>
    <source>
        <strain evidence="9">HS-6</strain>
    </source>
</reference>
<organism evidence="9 10">
    <name type="scientific">Streptococcus criceti HS-6</name>
    <dbReference type="NCBI Taxonomy" id="873449"/>
    <lineage>
        <taxon>Bacteria</taxon>
        <taxon>Bacillati</taxon>
        <taxon>Bacillota</taxon>
        <taxon>Bacilli</taxon>
        <taxon>Lactobacillales</taxon>
        <taxon>Streptococcaceae</taxon>
        <taxon>Streptococcus</taxon>
    </lineage>
</organism>
<keyword evidence="3" id="KW-1003">Cell membrane</keyword>
<dbReference type="eggNOG" id="COG2891">
    <property type="taxonomic scope" value="Bacteria"/>
</dbReference>
<dbReference type="GO" id="GO:0008360">
    <property type="term" value="P:regulation of cell shape"/>
    <property type="evidence" value="ECO:0007669"/>
    <property type="project" value="UniProtKB-KW"/>
</dbReference>
<evidence type="ECO:0000256" key="1">
    <source>
        <dbReference type="ARBA" id="ARBA00004651"/>
    </source>
</evidence>
<keyword evidence="5" id="KW-0133">Cell shape</keyword>
<feature type="transmembrane region" description="Helical" evidence="8">
    <location>
        <begin position="135"/>
        <end position="157"/>
    </location>
</feature>
<evidence type="ECO:0000256" key="5">
    <source>
        <dbReference type="ARBA" id="ARBA00022960"/>
    </source>
</evidence>
<comment type="caution">
    <text evidence="9">The sequence shown here is derived from an EMBL/GenBank/DDBJ whole genome shotgun (WGS) entry which is preliminary data.</text>
</comment>
<sequence length="167" mass="19736">MKLLKNKWFISVLTFFLLLIDGQLSDLLTTLTGRYAFLRVHLLIIFMFLLLRFLDTDFFAYLLGFILGLIYDSYYLNFIGITFFMLPLLVYLIKRSKKYFVTPTRSFLAFFLLLFLFEVGCYGLAFLYHLTTYSLLSFVTYQLAETLLLNVIIFVILDKFVHRNSAK</sequence>
<dbReference type="AlphaFoldDB" id="G5JPZ2"/>
<name>G5JPZ2_STRCG</name>
<dbReference type="Proteomes" id="UP000004322">
    <property type="component" value="Unassembled WGS sequence"/>
</dbReference>
<keyword evidence="10" id="KW-1185">Reference proteome</keyword>
<dbReference type="Pfam" id="PF04093">
    <property type="entry name" value="MreD"/>
    <property type="match status" value="1"/>
</dbReference>
<keyword evidence="6 8" id="KW-1133">Transmembrane helix</keyword>
<evidence type="ECO:0000256" key="2">
    <source>
        <dbReference type="ARBA" id="ARBA00007776"/>
    </source>
</evidence>
<dbReference type="RefSeq" id="WP_004226063.1">
    <property type="nucleotide sequence ID" value="NZ_AEUV02000002.1"/>
</dbReference>
<dbReference type="STRING" id="873449.STRCR_0439"/>
<keyword evidence="4 8" id="KW-0812">Transmembrane</keyword>
<keyword evidence="7 8" id="KW-0472">Membrane</keyword>
<gene>
    <name evidence="9" type="ORF">STRCR_0439</name>
</gene>
<evidence type="ECO:0000256" key="8">
    <source>
        <dbReference type="SAM" id="Phobius"/>
    </source>
</evidence>
<evidence type="ECO:0000313" key="9">
    <source>
        <dbReference type="EMBL" id="EHI73727.1"/>
    </source>
</evidence>
<evidence type="ECO:0000256" key="3">
    <source>
        <dbReference type="ARBA" id="ARBA00022475"/>
    </source>
</evidence>
<feature type="transmembrane region" description="Helical" evidence="8">
    <location>
        <begin position="74"/>
        <end position="94"/>
    </location>
</feature>
<evidence type="ECO:0000256" key="7">
    <source>
        <dbReference type="ARBA" id="ARBA00023136"/>
    </source>
</evidence>
<evidence type="ECO:0000256" key="6">
    <source>
        <dbReference type="ARBA" id="ARBA00022989"/>
    </source>
</evidence>
<dbReference type="NCBIfam" id="TIGR03426">
    <property type="entry name" value="shape_MreD"/>
    <property type="match status" value="1"/>
</dbReference>
<protein>
    <submittedName>
        <fullName evidence="9">Rod shape-determining protein MreD family protein</fullName>
    </submittedName>
</protein>
<comment type="subcellular location">
    <subcellularLocation>
        <location evidence="1">Cell membrane</location>
        <topology evidence="1">Multi-pass membrane protein</topology>
    </subcellularLocation>
</comment>
<feature type="transmembrane region" description="Helical" evidence="8">
    <location>
        <begin position="106"/>
        <end position="129"/>
    </location>
</feature>
<accession>G5JPZ2</accession>
<feature type="transmembrane region" description="Helical" evidence="8">
    <location>
        <begin position="36"/>
        <end position="54"/>
    </location>
</feature>
<proteinExistence type="inferred from homology"/>